<organism evidence="2 3">
    <name type="scientific">Cylindrotheca closterium</name>
    <dbReference type="NCBI Taxonomy" id="2856"/>
    <lineage>
        <taxon>Eukaryota</taxon>
        <taxon>Sar</taxon>
        <taxon>Stramenopiles</taxon>
        <taxon>Ochrophyta</taxon>
        <taxon>Bacillariophyta</taxon>
        <taxon>Bacillariophyceae</taxon>
        <taxon>Bacillariophycidae</taxon>
        <taxon>Bacillariales</taxon>
        <taxon>Bacillariaceae</taxon>
        <taxon>Cylindrotheca</taxon>
    </lineage>
</organism>
<evidence type="ECO:0000256" key="1">
    <source>
        <dbReference type="SAM" id="MobiDB-lite"/>
    </source>
</evidence>
<keyword evidence="3" id="KW-1185">Reference proteome</keyword>
<comment type="caution">
    <text evidence="2">The sequence shown here is derived from an EMBL/GenBank/DDBJ whole genome shotgun (WGS) entry which is preliminary data.</text>
</comment>
<dbReference type="Proteomes" id="UP001295423">
    <property type="component" value="Unassembled WGS sequence"/>
</dbReference>
<name>A0AAD2G9V8_9STRA</name>
<gene>
    <name evidence="2" type="ORF">CYCCA115_LOCUS21088</name>
</gene>
<dbReference type="AlphaFoldDB" id="A0AAD2G9V8"/>
<reference evidence="2" key="1">
    <citation type="submission" date="2023-08" db="EMBL/GenBank/DDBJ databases">
        <authorList>
            <person name="Audoor S."/>
            <person name="Bilcke G."/>
        </authorList>
    </citation>
    <scope>NUCLEOTIDE SEQUENCE</scope>
</reference>
<feature type="compositionally biased region" description="Polar residues" evidence="1">
    <location>
        <begin position="294"/>
        <end position="308"/>
    </location>
</feature>
<protein>
    <submittedName>
        <fullName evidence="2">Uncharacterized protein</fullName>
    </submittedName>
</protein>
<feature type="region of interest" description="Disordered" evidence="1">
    <location>
        <begin position="246"/>
        <end position="266"/>
    </location>
</feature>
<sequence>MNRTHVDYATSHDVVLRTSGVTRRTRCSPRYERILASCVEEHRKAADKFEFRRTLYLKLQALDPPIRFLKYDNTAEKFYAVEETGMRVAFNRTARQLSGRARKKMSSSIYANEVTASDILFSDDGFENKAHTGNRFLHRMLAPMAKAYQSAEHQLEMCSKLFWQLKKENISIRFLRRSDEKRKYYLCNKDYSVWRIRIILEGMAIVDRCLPGNNNNNNNNNSHHQFSKDAFTINMTNTAQPIVAAAGASGEGGAKKSRSSSRRCRRKKMILHIEAKKIAKQTGKKGGEAPEVSKAQNASEMESQNAAQNTRTMVCNENDGYNWNRPTQTKCPAPRAVLTRSRGVVKLVSKPTNGSLTPRVAVLPMRCKKHSGHKQLRCDGLVVKVEIDDETKRSLQERQKQTALLELVPATIMKSLLPTAKQIHAVYSNPNQLRCPLLQVTDCTFGQNPFADKLNTTVNNKVLPGFENNVAQRNKVPPGFEHVANSMQPLVAMGEDDRDDVASQSNHRRLDDHRECHEECHDVKDDDYMYMEAMSRAMVTGLCGWE</sequence>
<feature type="region of interest" description="Disordered" evidence="1">
    <location>
        <begin position="279"/>
        <end position="308"/>
    </location>
</feature>
<evidence type="ECO:0000313" key="3">
    <source>
        <dbReference type="Proteomes" id="UP001295423"/>
    </source>
</evidence>
<proteinExistence type="predicted"/>
<evidence type="ECO:0000313" key="2">
    <source>
        <dbReference type="EMBL" id="CAJ1965381.1"/>
    </source>
</evidence>
<accession>A0AAD2G9V8</accession>
<dbReference type="EMBL" id="CAKOGP040002202">
    <property type="protein sequence ID" value="CAJ1965381.1"/>
    <property type="molecule type" value="Genomic_DNA"/>
</dbReference>
<feature type="compositionally biased region" description="Basic residues" evidence="1">
    <location>
        <begin position="255"/>
        <end position="266"/>
    </location>
</feature>